<dbReference type="AlphaFoldDB" id="A0A7R6SUU9"/>
<evidence type="ECO:0000256" key="4">
    <source>
        <dbReference type="ARBA" id="ARBA00022989"/>
    </source>
</evidence>
<dbReference type="EMBL" id="AP014546">
    <property type="protein sequence ID" value="BBB28889.1"/>
    <property type="molecule type" value="Genomic_DNA"/>
</dbReference>
<evidence type="ECO:0000256" key="1">
    <source>
        <dbReference type="ARBA" id="ARBA00004141"/>
    </source>
</evidence>
<evidence type="ECO:0000313" key="8">
    <source>
        <dbReference type="Proteomes" id="UP000595332"/>
    </source>
</evidence>
<comment type="subcellular location">
    <subcellularLocation>
        <location evidence="1 6">Membrane</location>
        <topology evidence="1 6">Multi-pass membrane protein</topology>
    </subcellularLocation>
</comment>
<feature type="transmembrane region" description="Helical" evidence="6">
    <location>
        <begin position="41"/>
        <end position="64"/>
    </location>
</feature>
<sequence length="200" mass="21508">MLIDFFSPFLEAFFLVFMAEFGDKSQLVAMTLAVRYRPIPIVIASVAAFAVLNFFGVVFGAMAAHWLPMWLVAVVVALLFFVFGVQSFSVVEDDAASMDAKMGKQLLLSVFLLMLMAEFGDKTQLAVAALGGINSLWPVWSGATAALAVTTVLGVVVGKKLLGCISLVWVHRGAGVLFIVFGCVALYEAITQFVLINGEV</sequence>
<feature type="transmembrane region" description="Helical" evidence="6">
    <location>
        <begin position="103"/>
        <end position="120"/>
    </location>
</feature>
<dbReference type="PANTHER" id="PTHR12608:SF1">
    <property type="entry name" value="TRANSMEMBRANE PROTEIN 165"/>
    <property type="match status" value="1"/>
</dbReference>
<evidence type="ECO:0000256" key="6">
    <source>
        <dbReference type="RuleBase" id="RU365102"/>
    </source>
</evidence>
<dbReference type="GO" id="GO:0046873">
    <property type="term" value="F:metal ion transmembrane transporter activity"/>
    <property type="evidence" value="ECO:0007669"/>
    <property type="project" value="InterPro"/>
</dbReference>
<organism evidence="7 8">
    <name type="scientific">Neptunomonas japonica JAMM 1380</name>
    <dbReference type="NCBI Taxonomy" id="1441457"/>
    <lineage>
        <taxon>Bacteria</taxon>
        <taxon>Pseudomonadati</taxon>
        <taxon>Pseudomonadota</taxon>
        <taxon>Gammaproteobacteria</taxon>
        <taxon>Oceanospirillales</taxon>
        <taxon>Oceanospirillaceae</taxon>
        <taxon>Neptunomonas</taxon>
    </lineage>
</organism>
<dbReference type="InterPro" id="IPR001727">
    <property type="entry name" value="GDT1-like"/>
</dbReference>
<feature type="transmembrane region" description="Helical" evidence="6">
    <location>
        <begin position="70"/>
        <end position="91"/>
    </location>
</feature>
<proteinExistence type="inferred from homology"/>
<accession>A0A7R6SUU9</accession>
<name>A0A7R6SUU9_9GAMM</name>
<keyword evidence="4 6" id="KW-1133">Transmembrane helix</keyword>
<dbReference type="RefSeq" id="WP_201349543.1">
    <property type="nucleotide sequence ID" value="NZ_AP014546.1"/>
</dbReference>
<gene>
    <name evidence="7" type="ORF">NEJAP_0932</name>
</gene>
<dbReference type="Pfam" id="PF01169">
    <property type="entry name" value="GDT1"/>
    <property type="match status" value="2"/>
</dbReference>
<evidence type="ECO:0000256" key="5">
    <source>
        <dbReference type="ARBA" id="ARBA00023136"/>
    </source>
</evidence>
<dbReference type="KEGG" id="njp:NEJAP_0932"/>
<keyword evidence="5 6" id="KW-0472">Membrane</keyword>
<dbReference type="PANTHER" id="PTHR12608">
    <property type="entry name" value="TRANSMEMBRANE PROTEIN HTP-1 RELATED"/>
    <property type="match status" value="1"/>
</dbReference>
<feature type="transmembrane region" description="Helical" evidence="6">
    <location>
        <begin position="140"/>
        <end position="162"/>
    </location>
</feature>
<feature type="transmembrane region" description="Helical" evidence="6">
    <location>
        <begin position="174"/>
        <end position="196"/>
    </location>
</feature>
<keyword evidence="3 6" id="KW-0812">Transmembrane</keyword>
<dbReference type="Proteomes" id="UP000595332">
    <property type="component" value="Chromosome"/>
</dbReference>
<evidence type="ECO:0000313" key="7">
    <source>
        <dbReference type="EMBL" id="BBB28889.1"/>
    </source>
</evidence>
<protein>
    <recommendedName>
        <fullName evidence="6">GDT1 family protein</fullName>
    </recommendedName>
</protein>
<evidence type="ECO:0000256" key="3">
    <source>
        <dbReference type="ARBA" id="ARBA00022692"/>
    </source>
</evidence>
<reference evidence="7 8" key="1">
    <citation type="journal article" date="2008" name="Int. J. Syst. Evol. Microbiol.">
        <title>Neptunomonas japonica sp. nov., an Osedax japonicus symbiont-like bacterium isolated from sediment adjacent to sperm whale carcasses off Kagoshima, Japan.</title>
        <authorList>
            <person name="Miyazaki M."/>
            <person name="Nogi Y."/>
            <person name="Fujiwara Y."/>
            <person name="Kawato M."/>
            <person name="Kubokawa K."/>
            <person name="Horikoshi K."/>
        </authorList>
    </citation>
    <scope>NUCLEOTIDE SEQUENCE [LARGE SCALE GENOMIC DNA]</scope>
    <source>
        <strain evidence="7 8">JAMM 1380</strain>
    </source>
</reference>
<comment type="similarity">
    <text evidence="2 6">Belongs to the GDT1 family.</text>
</comment>
<dbReference type="GO" id="GO:0016020">
    <property type="term" value="C:membrane"/>
    <property type="evidence" value="ECO:0007669"/>
    <property type="project" value="UniProtKB-SubCell"/>
</dbReference>
<evidence type="ECO:0000256" key="2">
    <source>
        <dbReference type="ARBA" id="ARBA00009190"/>
    </source>
</evidence>
<keyword evidence="8" id="KW-1185">Reference proteome</keyword>